<name>A0A243D416_BACTU</name>
<dbReference type="SUPFAM" id="SSF53448">
    <property type="entry name" value="Nucleotide-diphospho-sugar transferases"/>
    <property type="match status" value="1"/>
</dbReference>
<dbReference type="SMR" id="A0A243D416"/>
<dbReference type="Proteomes" id="UP000194911">
    <property type="component" value="Unassembled WGS sequence"/>
</dbReference>
<evidence type="ECO:0000313" key="3">
    <source>
        <dbReference type="Proteomes" id="UP000194911"/>
    </source>
</evidence>
<dbReference type="Gene3D" id="3.90.550.10">
    <property type="entry name" value="Spore Coat Polysaccharide Biosynthesis Protein SpsA, Chain A"/>
    <property type="match status" value="1"/>
</dbReference>
<organism evidence="2 3">
    <name type="scientific">Bacillus thuringiensis serovar vazensis</name>
    <dbReference type="NCBI Taxonomy" id="180867"/>
    <lineage>
        <taxon>Bacteria</taxon>
        <taxon>Bacillati</taxon>
        <taxon>Bacillota</taxon>
        <taxon>Bacilli</taxon>
        <taxon>Bacillales</taxon>
        <taxon>Bacillaceae</taxon>
        <taxon>Bacillus</taxon>
        <taxon>Bacillus cereus group</taxon>
    </lineage>
</organism>
<dbReference type="EMBL" id="NFDQ01000017">
    <property type="protein sequence ID" value="OTY79418.1"/>
    <property type="molecule type" value="Genomic_DNA"/>
</dbReference>
<evidence type="ECO:0000313" key="2">
    <source>
        <dbReference type="EMBL" id="OTY79418.1"/>
    </source>
</evidence>
<dbReference type="PANTHER" id="PTHR43630">
    <property type="entry name" value="POLY-BETA-1,6-N-ACETYL-D-GLUCOSAMINE SYNTHASE"/>
    <property type="match status" value="1"/>
</dbReference>
<comment type="caution">
    <text evidence="2">The sequence shown here is derived from an EMBL/GenBank/DDBJ whole genome shotgun (WGS) entry which is preliminary data.</text>
</comment>
<proteinExistence type="predicted"/>
<accession>A0A243D416</accession>
<dbReference type="InterPro" id="IPR001173">
    <property type="entry name" value="Glyco_trans_2-like"/>
</dbReference>
<dbReference type="RefSeq" id="WP_000181088.1">
    <property type="nucleotide sequence ID" value="NZ_NFDQ01000017.1"/>
</dbReference>
<gene>
    <name evidence="2" type="ORF">BK749_03620</name>
</gene>
<dbReference type="PANTHER" id="PTHR43630:SF2">
    <property type="entry name" value="GLYCOSYLTRANSFERASE"/>
    <property type="match status" value="1"/>
</dbReference>
<dbReference type="InterPro" id="IPR029044">
    <property type="entry name" value="Nucleotide-diphossugar_trans"/>
</dbReference>
<evidence type="ECO:0000259" key="1">
    <source>
        <dbReference type="Pfam" id="PF00535"/>
    </source>
</evidence>
<reference evidence="2 3" key="1">
    <citation type="submission" date="2016-10" db="EMBL/GenBank/DDBJ databases">
        <title>Comparative genomics of Bacillus thuringiensis reveals a path to pathogens against multiple invertebrate hosts.</title>
        <authorList>
            <person name="Zheng J."/>
            <person name="Gao Q."/>
            <person name="Liu H."/>
            <person name="Peng D."/>
            <person name="Ruan L."/>
            <person name="Sun M."/>
        </authorList>
    </citation>
    <scope>NUCLEOTIDE SEQUENCE [LARGE SCALE GENOMIC DNA]</scope>
    <source>
        <strain evidence="2">BGSC 4CE1</strain>
    </source>
</reference>
<dbReference type="Pfam" id="PF00535">
    <property type="entry name" value="Glycos_transf_2"/>
    <property type="match status" value="1"/>
</dbReference>
<dbReference type="AlphaFoldDB" id="A0A243D416"/>
<protein>
    <recommendedName>
        <fullName evidence="1">Glycosyltransferase 2-like domain-containing protein</fullName>
    </recommendedName>
</protein>
<dbReference type="CDD" id="cd02511">
    <property type="entry name" value="Beta4Glucosyltransferase"/>
    <property type="match status" value="1"/>
</dbReference>
<sequence>MTNFNYVSKELRYNINFFEIACNKLLTMNIDDNSLLKKVEKRLALLKHIHKYSEEVNELLCELNSDTVDEINHLSDIQFIEMLKRFLVTKRIKVSVNIMTLNEERCIERCIRSIKNFADEIIVLDTGSTDKTLEIIQKEFPDVKLYCTEWKDNFSECRNQLIDYSTGDWIFQIDADEDLEINQEDLRDFLELFYEFPKSPMVICPKIKNHDNQELDFNKRIFKKNDNLRYFGMIHEDLRYNIQKKGDDLIYFTTDFVLNHDGYKPEIIELKNKYKRNLDLENEMVRIEPDNIRWFYFLARERKLAGYSDEAVIHTLVQGIKNSKNEQKTNHFYFLSLLMLADIYHNNHNFEALHGIANELSNGFPYCIDGLYYNLISSWAYQSSQISLLTEKSFQHMRKVESPYSIINSNGYHIFYLLGMLYFNVGNYAKAFQMFSIIKDDIMLDEIKSNLNVLKDNIENFLSK</sequence>
<feature type="domain" description="Glycosyltransferase 2-like" evidence="1">
    <location>
        <begin position="95"/>
        <end position="217"/>
    </location>
</feature>